<accession>K0SCP1</accession>
<proteinExistence type="predicted"/>
<comment type="caution">
    <text evidence="2">The sequence shown here is derived from an EMBL/GenBank/DDBJ whole genome shotgun (WGS) entry which is preliminary data.</text>
</comment>
<evidence type="ECO:0000256" key="1">
    <source>
        <dbReference type="SAM" id="MobiDB-lite"/>
    </source>
</evidence>
<protein>
    <submittedName>
        <fullName evidence="2">Uncharacterized protein</fullName>
    </submittedName>
</protein>
<keyword evidence="3" id="KW-1185">Reference proteome</keyword>
<reference evidence="2 3" key="1">
    <citation type="journal article" date="2012" name="Genome Biol.">
        <title>Genome and low-iron response of an oceanic diatom adapted to chronic iron limitation.</title>
        <authorList>
            <person name="Lommer M."/>
            <person name="Specht M."/>
            <person name="Roy A.S."/>
            <person name="Kraemer L."/>
            <person name="Andreson R."/>
            <person name="Gutowska M.A."/>
            <person name="Wolf J."/>
            <person name="Bergner S.V."/>
            <person name="Schilhabel M.B."/>
            <person name="Klostermeier U.C."/>
            <person name="Beiko R.G."/>
            <person name="Rosenstiel P."/>
            <person name="Hippler M."/>
            <person name="Laroche J."/>
        </authorList>
    </citation>
    <scope>NUCLEOTIDE SEQUENCE [LARGE SCALE GENOMIC DNA]</scope>
    <source>
        <strain evidence="2 3">CCMP1005</strain>
    </source>
</reference>
<feature type="compositionally biased region" description="Basic and acidic residues" evidence="1">
    <location>
        <begin position="35"/>
        <end position="47"/>
    </location>
</feature>
<evidence type="ECO:0000313" key="3">
    <source>
        <dbReference type="Proteomes" id="UP000266841"/>
    </source>
</evidence>
<feature type="region of interest" description="Disordered" evidence="1">
    <location>
        <begin position="60"/>
        <end position="107"/>
    </location>
</feature>
<evidence type="ECO:0000313" key="2">
    <source>
        <dbReference type="EMBL" id="EJK63893.1"/>
    </source>
</evidence>
<organism evidence="2 3">
    <name type="scientific">Thalassiosira oceanica</name>
    <name type="common">Marine diatom</name>
    <dbReference type="NCBI Taxonomy" id="159749"/>
    <lineage>
        <taxon>Eukaryota</taxon>
        <taxon>Sar</taxon>
        <taxon>Stramenopiles</taxon>
        <taxon>Ochrophyta</taxon>
        <taxon>Bacillariophyta</taxon>
        <taxon>Coscinodiscophyceae</taxon>
        <taxon>Thalassiosirophycidae</taxon>
        <taxon>Thalassiosirales</taxon>
        <taxon>Thalassiosiraceae</taxon>
        <taxon>Thalassiosira</taxon>
    </lineage>
</organism>
<dbReference type="EMBL" id="AGNL01017908">
    <property type="protein sequence ID" value="EJK63893.1"/>
    <property type="molecule type" value="Genomic_DNA"/>
</dbReference>
<sequence>MLPPRKSNEPPSALASSPIITVPTKTFDGGSHSPFHRDGDSFDPFRHYSDDKVRMDVLMMRGDGNASSEQQSPGYDSRGASSSGENRCRQEARNATAANSSETPQVNRKTAISFELHPSVFSSFDDTRILHGKTGKARLD</sequence>
<name>K0SCP1_THAOC</name>
<feature type="compositionally biased region" description="Polar residues" evidence="1">
    <location>
        <begin position="65"/>
        <end position="85"/>
    </location>
</feature>
<feature type="compositionally biased region" description="Polar residues" evidence="1">
    <location>
        <begin position="96"/>
        <end position="107"/>
    </location>
</feature>
<dbReference type="AlphaFoldDB" id="K0SCP1"/>
<gene>
    <name evidence="2" type="ORF">THAOC_15425</name>
</gene>
<feature type="region of interest" description="Disordered" evidence="1">
    <location>
        <begin position="1"/>
        <end position="47"/>
    </location>
</feature>
<dbReference type="Proteomes" id="UP000266841">
    <property type="component" value="Unassembled WGS sequence"/>
</dbReference>